<feature type="region of interest" description="Disordered" evidence="1">
    <location>
        <begin position="397"/>
        <end position="431"/>
    </location>
</feature>
<protein>
    <submittedName>
        <fullName evidence="4">Acetylxylan esterase</fullName>
    </submittedName>
</protein>
<accession>A0ABZ0IY86</accession>
<dbReference type="PANTHER" id="PTHR40111">
    <property type="entry name" value="CEPHALOSPORIN-C DEACETYLASE"/>
    <property type="match status" value="1"/>
</dbReference>
<name>A0ABZ0IY86_9BACT</name>
<dbReference type="SUPFAM" id="SSF53474">
    <property type="entry name" value="alpha/beta-Hydrolases"/>
    <property type="match status" value="1"/>
</dbReference>
<dbReference type="Gene3D" id="3.40.50.1820">
    <property type="entry name" value="alpha/beta hydrolase"/>
    <property type="match status" value="1"/>
</dbReference>
<dbReference type="InterPro" id="IPR008391">
    <property type="entry name" value="AXE1_dom"/>
</dbReference>
<dbReference type="InterPro" id="IPR039069">
    <property type="entry name" value="CE7"/>
</dbReference>
<dbReference type="Proteomes" id="UP001302349">
    <property type="component" value="Chromosome"/>
</dbReference>
<proteinExistence type="predicted"/>
<evidence type="ECO:0000256" key="2">
    <source>
        <dbReference type="SAM" id="SignalP"/>
    </source>
</evidence>
<keyword evidence="5" id="KW-1185">Reference proteome</keyword>
<feature type="compositionally biased region" description="Basic and acidic residues" evidence="1">
    <location>
        <begin position="400"/>
        <end position="417"/>
    </location>
</feature>
<sequence>MSLFKHLRTGLTCLVFLCASATLAQKVVVTPDKADGVYKVGETVTWDLACSEGCDSVRYILKKGGLTDIKHGDVSFNSSTPQVSYTFDAPGTMLLEVSWGKGGWGNRSVGGAVANPDQIALSAQKPKDFDSFWNKQLKQLKKVPANPVLEKGESGVDNVDYWKISMDNINGSHIQGQLAKPSAGEKFPALLIVQWAGVYPLDKGWAVNRAKDGWLTLNIEAHDLPIDEPKEFYKEQSDGPLKNYPAIGNDSRETSYFLRMYLSCYRAAQYLTKRPDWNGETLVVMGDSQGGQQTLMTAGFHPAVTAAIALVPAGFDMLGPVAGRKGGWPQWYGSTEGKDAAKVHEASRYYDVANFVTNIKCPVLVGIGLLDETCPPEGILAGVNQLTTHKQVMILPTSGHQDRNGSQEPFRSERDKVWLPALRDGKGAPVH</sequence>
<feature type="signal peptide" evidence="2">
    <location>
        <begin position="1"/>
        <end position="24"/>
    </location>
</feature>
<dbReference type="EMBL" id="CP136051">
    <property type="protein sequence ID" value="WOK08631.1"/>
    <property type="molecule type" value="Genomic_DNA"/>
</dbReference>
<gene>
    <name evidence="4" type="ORF">RT717_08275</name>
</gene>
<evidence type="ECO:0000259" key="3">
    <source>
        <dbReference type="Pfam" id="PF05448"/>
    </source>
</evidence>
<organism evidence="4 5">
    <name type="scientific">Imperialibacter roseus</name>
    <dbReference type="NCBI Taxonomy" id="1324217"/>
    <lineage>
        <taxon>Bacteria</taxon>
        <taxon>Pseudomonadati</taxon>
        <taxon>Bacteroidota</taxon>
        <taxon>Cytophagia</taxon>
        <taxon>Cytophagales</taxon>
        <taxon>Flammeovirgaceae</taxon>
        <taxon>Imperialibacter</taxon>
    </lineage>
</organism>
<dbReference type="RefSeq" id="WP_317491266.1">
    <property type="nucleotide sequence ID" value="NZ_CP136051.1"/>
</dbReference>
<feature type="domain" description="Acetyl xylan esterase" evidence="3">
    <location>
        <begin position="124"/>
        <end position="407"/>
    </location>
</feature>
<evidence type="ECO:0000256" key="1">
    <source>
        <dbReference type="SAM" id="MobiDB-lite"/>
    </source>
</evidence>
<dbReference type="PANTHER" id="PTHR40111:SF1">
    <property type="entry name" value="CEPHALOSPORIN-C DEACETYLASE"/>
    <property type="match status" value="1"/>
</dbReference>
<evidence type="ECO:0000313" key="4">
    <source>
        <dbReference type="EMBL" id="WOK08631.1"/>
    </source>
</evidence>
<evidence type="ECO:0000313" key="5">
    <source>
        <dbReference type="Proteomes" id="UP001302349"/>
    </source>
</evidence>
<reference evidence="4 5" key="1">
    <citation type="journal article" date="2023" name="Microbiol. Resour. Announc.">
        <title>Complete Genome Sequence of Imperialibacter roseus strain P4T.</title>
        <authorList>
            <person name="Tizabi D.R."/>
            <person name="Bachvaroff T."/>
            <person name="Hill R.T."/>
        </authorList>
    </citation>
    <scope>NUCLEOTIDE SEQUENCE [LARGE SCALE GENOMIC DNA]</scope>
    <source>
        <strain evidence="4 5">P4T</strain>
    </source>
</reference>
<keyword evidence="2" id="KW-0732">Signal</keyword>
<dbReference type="InterPro" id="IPR029058">
    <property type="entry name" value="AB_hydrolase_fold"/>
</dbReference>
<feature type="chain" id="PRO_5047392245" evidence="2">
    <location>
        <begin position="25"/>
        <end position="431"/>
    </location>
</feature>
<dbReference type="Pfam" id="PF05448">
    <property type="entry name" value="AXE1"/>
    <property type="match status" value="1"/>
</dbReference>